<comment type="caution">
    <text evidence="1">The sequence shown here is derived from an EMBL/GenBank/DDBJ whole genome shotgun (WGS) entry which is preliminary data.</text>
</comment>
<accession>X1JAP3</accession>
<gene>
    <name evidence="1" type="ORF">S03H2_71439</name>
</gene>
<dbReference type="AlphaFoldDB" id="X1JAP3"/>
<name>X1JAP3_9ZZZZ</name>
<evidence type="ECO:0000313" key="1">
    <source>
        <dbReference type="EMBL" id="GAH91017.1"/>
    </source>
</evidence>
<sequence>KVTADTYIISGNGYHGNPDLSTLIWIVESAKERGKKIEIIVTNETLSTTKLIQDYNKVTYGYNLIFMDQNKDSMTLTLA</sequence>
<protein>
    <submittedName>
        <fullName evidence="1">Uncharacterized protein</fullName>
    </submittedName>
</protein>
<proteinExistence type="predicted"/>
<dbReference type="EMBL" id="BARU01047814">
    <property type="protein sequence ID" value="GAH91017.1"/>
    <property type="molecule type" value="Genomic_DNA"/>
</dbReference>
<feature type="non-terminal residue" evidence="1">
    <location>
        <position position="1"/>
    </location>
</feature>
<organism evidence="1">
    <name type="scientific">marine sediment metagenome</name>
    <dbReference type="NCBI Taxonomy" id="412755"/>
    <lineage>
        <taxon>unclassified sequences</taxon>
        <taxon>metagenomes</taxon>
        <taxon>ecological metagenomes</taxon>
    </lineage>
</organism>
<reference evidence="1" key="1">
    <citation type="journal article" date="2014" name="Front. Microbiol.">
        <title>High frequency of phylogenetically diverse reductive dehalogenase-homologous genes in deep subseafloor sedimentary metagenomes.</title>
        <authorList>
            <person name="Kawai M."/>
            <person name="Futagami T."/>
            <person name="Toyoda A."/>
            <person name="Takaki Y."/>
            <person name="Nishi S."/>
            <person name="Hori S."/>
            <person name="Arai W."/>
            <person name="Tsubouchi T."/>
            <person name="Morono Y."/>
            <person name="Uchiyama I."/>
            <person name="Ito T."/>
            <person name="Fujiyama A."/>
            <person name="Inagaki F."/>
            <person name="Takami H."/>
        </authorList>
    </citation>
    <scope>NUCLEOTIDE SEQUENCE</scope>
    <source>
        <strain evidence="1">Expedition CK06-06</strain>
    </source>
</reference>